<dbReference type="Gene3D" id="3.40.630.10">
    <property type="entry name" value="Zn peptidases"/>
    <property type="match status" value="1"/>
</dbReference>
<comment type="caution">
    <text evidence="1">The sequence shown here is derived from an EMBL/GenBank/DDBJ whole genome shotgun (WGS) entry which is preliminary data.</text>
</comment>
<dbReference type="AlphaFoldDB" id="A0AAV1XYV8"/>
<evidence type="ECO:0000313" key="2">
    <source>
        <dbReference type="Proteomes" id="UP001497480"/>
    </source>
</evidence>
<protein>
    <submittedName>
        <fullName evidence="1">Uncharacterized protein</fullName>
    </submittedName>
</protein>
<reference evidence="1 2" key="1">
    <citation type="submission" date="2024-03" db="EMBL/GenBank/DDBJ databases">
        <authorList>
            <person name="Martinez-Hernandez J."/>
        </authorList>
    </citation>
    <scope>NUCLEOTIDE SEQUENCE [LARGE SCALE GENOMIC DNA]</scope>
</reference>
<dbReference type="EMBL" id="CAXHTB010000019">
    <property type="protein sequence ID" value="CAL0326068.1"/>
    <property type="molecule type" value="Genomic_DNA"/>
</dbReference>
<organism evidence="1 2">
    <name type="scientific">Lupinus luteus</name>
    <name type="common">European yellow lupine</name>
    <dbReference type="NCBI Taxonomy" id="3873"/>
    <lineage>
        <taxon>Eukaryota</taxon>
        <taxon>Viridiplantae</taxon>
        <taxon>Streptophyta</taxon>
        <taxon>Embryophyta</taxon>
        <taxon>Tracheophyta</taxon>
        <taxon>Spermatophyta</taxon>
        <taxon>Magnoliopsida</taxon>
        <taxon>eudicotyledons</taxon>
        <taxon>Gunneridae</taxon>
        <taxon>Pentapetalae</taxon>
        <taxon>rosids</taxon>
        <taxon>fabids</taxon>
        <taxon>Fabales</taxon>
        <taxon>Fabaceae</taxon>
        <taxon>Papilionoideae</taxon>
        <taxon>50 kb inversion clade</taxon>
        <taxon>genistoids sensu lato</taxon>
        <taxon>core genistoids</taxon>
        <taxon>Genisteae</taxon>
        <taxon>Lupinus</taxon>
    </lineage>
</organism>
<accession>A0AAV1XYV8</accession>
<keyword evidence="2" id="KW-1185">Reference proteome</keyword>
<gene>
    <name evidence="1" type="ORF">LLUT_LOCUS27128</name>
</gene>
<dbReference type="SUPFAM" id="SSF53187">
    <property type="entry name" value="Zn-dependent exopeptidases"/>
    <property type="match status" value="1"/>
</dbReference>
<proteinExistence type="predicted"/>
<evidence type="ECO:0000313" key="1">
    <source>
        <dbReference type="EMBL" id="CAL0326068.1"/>
    </source>
</evidence>
<sequence length="77" mass="8500">METFKAGNRGYGVELAVHGRELITTELALRILSILNEEQHLPSMDLDTLNSTLDKLIIKVVPMENLNGPKLVEAGDL</sequence>
<name>A0AAV1XYV8_LUPLU</name>
<dbReference type="Proteomes" id="UP001497480">
    <property type="component" value="Unassembled WGS sequence"/>
</dbReference>